<organism evidence="6 7">
    <name type="scientific">Rhizophagus irregularis (strain DAOM 197198w)</name>
    <name type="common">Glomus intraradices</name>
    <dbReference type="NCBI Taxonomy" id="1432141"/>
    <lineage>
        <taxon>Eukaryota</taxon>
        <taxon>Fungi</taxon>
        <taxon>Fungi incertae sedis</taxon>
        <taxon>Mucoromycota</taxon>
        <taxon>Glomeromycotina</taxon>
        <taxon>Glomeromycetes</taxon>
        <taxon>Glomerales</taxon>
        <taxon>Glomeraceae</taxon>
        <taxon>Rhizophagus</taxon>
    </lineage>
</organism>
<name>A0A015KN17_RHIIW</name>
<evidence type="ECO:0000256" key="1">
    <source>
        <dbReference type="ARBA" id="ARBA00022723"/>
    </source>
</evidence>
<protein>
    <recommendedName>
        <fullName evidence="5">SWIM-type domain-containing protein</fullName>
    </recommendedName>
</protein>
<dbReference type="HOGENOM" id="CLU_1153379_0_0_1"/>
<feature type="domain" description="SWIM-type" evidence="5">
    <location>
        <begin position="153"/>
        <end position="185"/>
    </location>
</feature>
<dbReference type="SMART" id="SM00575">
    <property type="entry name" value="ZnF_PMZ"/>
    <property type="match status" value="1"/>
</dbReference>
<keyword evidence="2 4" id="KW-0863">Zinc-finger</keyword>
<dbReference type="AlphaFoldDB" id="A0A015KN17"/>
<dbReference type="PANTHER" id="PTHR31973">
    <property type="entry name" value="POLYPROTEIN, PUTATIVE-RELATED"/>
    <property type="match status" value="1"/>
</dbReference>
<dbReference type="EMBL" id="JEMT01017058">
    <property type="protein sequence ID" value="EXX68949.1"/>
    <property type="molecule type" value="Genomic_DNA"/>
</dbReference>
<sequence length="237" mass="27814">MPIFQECPHIFWQTCKAYELRHFEPNFAILRDVLVQHGGQDIMTWFEGISQEKWARVMFPIFRYNILSIIMPDEIRWVSAAQQDLPIISLLRSFVDMLQRIYADRGALGGMLHHELTPYAENILYRRMRKSEPCEVTELYNTEFFVRDFTKTYLVNLREHTCDCGKFRSSGIPCRHGLAAYRTYMMLQEDFNTVNIYFTTAAYRAAYQTEVVQAVPPQSEWHVPVNMVDVLPPLALS</sequence>
<evidence type="ECO:0000256" key="3">
    <source>
        <dbReference type="ARBA" id="ARBA00022833"/>
    </source>
</evidence>
<reference evidence="6 7" key="1">
    <citation type="submission" date="2014-02" db="EMBL/GenBank/DDBJ databases">
        <title>Single nucleus genome sequencing reveals high similarity among nuclei of an endomycorrhizal fungus.</title>
        <authorList>
            <person name="Lin K."/>
            <person name="Geurts R."/>
            <person name="Zhang Z."/>
            <person name="Limpens E."/>
            <person name="Saunders D.G."/>
            <person name="Mu D."/>
            <person name="Pang E."/>
            <person name="Cao H."/>
            <person name="Cha H."/>
            <person name="Lin T."/>
            <person name="Zhou Q."/>
            <person name="Shang Y."/>
            <person name="Li Y."/>
            <person name="Ivanov S."/>
            <person name="Sharma T."/>
            <person name="Velzen R.V."/>
            <person name="Ruijter N.D."/>
            <person name="Aanen D.K."/>
            <person name="Win J."/>
            <person name="Kamoun S."/>
            <person name="Bisseling T."/>
            <person name="Huang S."/>
        </authorList>
    </citation>
    <scope>NUCLEOTIDE SEQUENCE [LARGE SCALE GENOMIC DNA]</scope>
    <source>
        <strain evidence="7">DAOM197198w</strain>
    </source>
</reference>
<gene>
    <name evidence="6" type="ORF">RirG_100430</name>
</gene>
<dbReference type="STRING" id="1432141.A0A015KN17"/>
<evidence type="ECO:0000256" key="4">
    <source>
        <dbReference type="PROSITE-ProRule" id="PRU00325"/>
    </source>
</evidence>
<dbReference type="Proteomes" id="UP000022910">
    <property type="component" value="Unassembled WGS sequence"/>
</dbReference>
<evidence type="ECO:0000313" key="6">
    <source>
        <dbReference type="EMBL" id="EXX68949.1"/>
    </source>
</evidence>
<dbReference type="PROSITE" id="PS50966">
    <property type="entry name" value="ZF_SWIM"/>
    <property type="match status" value="1"/>
</dbReference>
<dbReference type="PANTHER" id="PTHR31973:SF187">
    <property type="entry name" value="MUTATOR TRANSPOSASE MUDRA PROTEIN"/>
    <property type="match status" value="1"/>
</dbReference>
<dbReference type="InterPro" id="IPR006564">
    <property type="entry name" value="Znf_PMZ"/>
</dbReference>
<dbReference type="InterPro" id="IPR007527">
    <property type="entry name" value="Znf_SWIM"/>
</dbReference>
<comment type="caution">
    <text evidence="6">The sequence shown here is derived from an EMBL/GenBank/DDBJ whole genome shotgun (WGS) entry which is preliminary data.</text>
</comment>
<evidence type="ECO:0000259" key="5">
    <source>
        <dbReference type="PROSITE" id="PS50966"/>
    </source>
</evidence>
<proteinExistence type="predicted"/>
<keyword evidence="3" id="KW-0862">Zinc</keyword>
<evidence type="ECO:0000256" key="2">
    <source>
        <dbReference type="ARBA" id="ARBA00022771"/>
    </source>
</evidence>
<keyword evidence="1" id="KW-0479">Metal-binding</keyword>
<accession>A0A015KN17</accession>
<keyword evidence="7" id="KW-1185">Reference proteome</keyword>
<evidence type="ECO:0000313" key="7">
    <source>
        <dbReference type="Proteomes" id="UP000022910"/>
    </source>
</evidence>
<dbReference type="GO" id="GO:0008270">
    <property type="term" value="F:zinc ion binding"/>
    <property type="evidence" value="ECO:0007669"/>
    <property type="project" value="UniProtKB-KW"/>
</dbReference>
<dbReference type="Pfam" id="PF04434">
    <property type="entry name" value="SWIM"/>
    <property type="match status" value="1"/>
</dbReference>